<dbReference type="NCBIfam" id="NF011620">
    <property type="entry name" value="PRK15046.1"/>
    <property type="match status" value="1"/>
</dbReference>
<keyword evidence="4" id="KW-0574">Periplasm</keyword>
<accession>A0ABX8CZF8</accession>
<sequence length="346" mass="35822">MARTALILTSATAVAFSLTACGGTGTSDSGDGKTVTVYSADGVGDWYKTQFAKFKDQTGIAVNLVEAGSAEVVSRVDKEQSNPQADVVVTLPPFMQKADKSGLLQASGVDTAAVAAADKDANGKWVTLAGNYLCFIANPSVDATKLTWDDLLKPEYKGKLQYSTPGQAGDGTAVLILLQQLMGKQGALDYLGKLQANNVGPSSSTGKLQAKVDKGEIVVANGDVQMNLATVKEKGSKFNVFFPAAAGGKQSTVALPYLMGLAKGAPHSDAGKKLMTFLLSADAQKSLPDSYAVPARTDLKDAAPSAAGAVSPAQVVKNVEIVHPDWTKVLDELDADLAAYTKATGS</sequence>
<reference evidence="6 7" key="1">
    <citation type="submission" date="2021-04" db="EMBL/GenBank/DDBJ databases">
        <title>Nocardia tengchongensis.</title>
        <authorList>
            <person name="Zhuang k."/>
            <person name="Ran Y."/>
            <person name="Li W."/>
        </authorList>
    </citation>
    <scope>NUCLEOTIDE SEQUENCE [LARGE SCALE GENOMIC DNA]</scope>
    <source>
        <strain evidence="6 7">CFH S0057</strain>
    </source>
</reference>
<name>A0ABX8CZF8_9NOCA</name>
<feature type="chain" id="PRO_5047113349" evidence="5">
    <location>
        <begin position="21"/>
        <end position="346"/>
    </location>
</feature>
<dbReference type="PANTHER" id="PTHR30006:SF3">
    <property type="entry name" value="THIAMINE-BINDING PERIPLASMIC PROTEIN"/>
    <property type="match status" value="1"/>
</dbReference>
<evidence type="ECO:0000256" key="1">
    <source>
        <dbReference type="ARBA" id="ARBA00004418"/>
    </source>
</evidence>
<dbReference type="PROSITE" id="PS51257">
    <property type="entry name" value="PROKAR_LIPOPROTEIN"/>
    <property type="match status" value="1"/>
</dbReference>
<dbReference type="Gene3D" id="3.40.190.10">
    <property type="entry name" value="Periplasmic binding protein-like II"/>
    <property type="match status" value="2"/>
</dbReference>
<evidence type="ECO:0000256" key="4">
    <source>
        <dbReference type="ARBA" id="ARBA00022764"/>
    </source>
</evidence>
<evidence type="ECO:0000313" key="7">
    <source>
        <dbReference type="Proteomes" id="UP000683310"/>
    </source>
</evidence>
<feature type="signal peptide" evidence="5">
    <location>
        <begin position="1"/>
        <end position="20"/>
    </location>
</feature>
<evidence type="ECO:0000256" key="5">
    <source>
        <dbReference type="SAM" id="SignalP"/>
    </source>
</evidence>
<proteinExistence type="predicted"/>
<evidence type="ECO:0000256" key="3">
    <source>
        <dbReference type="ARBA" id="ARBA00022729"/>
    </source>
</evidence>
<dbReference type="EMBL" id="CP074371">
    <property type="protein sequence ID" value="QVI25293.1"/>
    <property type="molecule type" value="Genomic_DNA"/>
</dbReference>
<dbReference type="PANTHER" id="PTHR30006">
    <property type="entry name" value="THIAMINE-BINDING PERIPLASMIC PROTEIN-RELATED"/>
    <property type="match status" value="1"/>
</dbReference>
<dbReference type="SUPFAM" id="SSF53850">
    <property type="entry name" value="Periplasmic binding protein-like II"/>
    <property type="match status" value="1"/>
</dbReference>
<keyword evidence="7" id="KW-1185">Reference proteome</keyword>
<keyword evidence="3 5" id="KW-0732">Signal</keyword>
<organism evidence="6 7">
    <name type="scientific">Nocardia tengchongensis</name>
    <dbReference type="NCBI Taxonomy" id="2055889"/>
    <lineage>
        <taxon>Bacteria</taxon>
        <taxon>Bacillati</taxon>
        <taxon>Actinomycetota</taxon>
        <taxon>Actinomycetes</taxon>
        <taxon>Mycobacteriales</taxon>
        <taxon>Nocardiaceae</taxon>
        <taxon>Nocardia</taxon>
    </lineage>
</organism>
<protein>
    <submittedName>
        <fullName evidence="6">2-aminoethylphosphonate ABC transporter substrate-binding protein</fullName>
    </submittedName>
</protein>
<keyword evidence="2" id="KW-0813">Transport</keyword>
<comment type="subcellular location">
    <subcellularLocation>
        <location evidence="1">Periplasm</location>
    </subcellularLocation>
</comment>
<dbReference type="Pfam" id="PF13343">
    <property type="entry name" value="SBP_bac_6"/>
    <property type="match status" value="1"/>
</dbReference>
<evidence type="ECO:0000256" key="2">
    <source>
        <dbReference type="ARBA" id="ARBA00022448"/>
    </source>
</evidence>
<dbReference type="Proteomes" id="UP000683310">
    <property type="component" value="Chromosome"/>
</dbReference>
<gene>
    <name evidence="6" type="ORF">KHQ06_32920</name>
</gene>
<evidence type="ECO:0000313" key="6">
    <source>
        <dbReference type="EMBL" id="QVI25293.1"/>
    </source>
</evidence>